<dbReference type="PANTHER" id="PTHR35372:SF2">
    <property type="entry name" value="SF3 HELICASE DOMAIN-CONTAINING PROTEIN"/>
    <property type="match status" value="1"/>
</dbReference>
<feature type="domain" description="DNA primase/polymerase bifunctional N-terminal" evidence="2">
    <location>
        <begin position="25"/>
        <end position="160"/>
    </location>
</feature>
<dbReference type="InterPro" id="IPR015330">
    <property type="entry name" value="DNA_primase/pol_bifunc_N"/>
</dbReference>
<evidence type="ECO:0000313" key="3">
    <source>
        <dbReference type="EMBL" id="KAF9150378.1"/>
    </source>
</evidence>
<reference evidence="3" key="1">
    <citation type="journal article" date="2020" name="Fungal Divers.">
        <title>Resolving the Mortierellaceae phylogeny through synthesis of multi-gene phylogenetics and phylogenomics.</title>
        <authorList>
            <person name="Vandepol N."/>
            <person name="Liber J."/>
            <person name="Desiro A."/>
            <person name="Na H."/>
            <person name="Kennedy M."/>
            <person name="Barry K."/>
            <person name="Grigoriev I.V."/>
            <person name="Miller A.N."/>
            <person name="O'Donnell K."/>
            <person name="Stajich J.E."/>
            <person name="Bonito G."/>
        </authorList>
    </citation>
    <scope>NUCLEOTIDE SEQUENCE</scope>
    <source>
        <strain evidence="3">NRRL 6426</strain>
    </source>
</reference>
<evidence type="ECO:0000259" key="2">
    <source>
        <dbReference type="Pfam" id="PF09250"/>
    </source>
</evidence>
<dbReference type="InterPro" id="IPR051620">
    <property type="entry name" value="ORF904-like_C"/>
</dbReference>
<dbReference type="EMBL" id="JAAAUQ010000423">
    <property type="protein sequence ID" value="KAF9150378.1"/>
    <property type="molecule type" value="Genomic_DNA"/>
</dbReference>
<keyword evidence="1" id="KW-0378">Hydrolase</keyword>
<protein>
    <recommendedName>
        <fullName evidence="2">DNA primase/polymerase bifunctional N-terminal domain-containing protein</fullName>
    </recommendedName>
</protein>
<evidence type="ECO:0000313" key="4">
    <source>
        <dbReference type="Proteomes" id="UP000748756"/>
    </source>
</evidence>
<dbReference type="AlphaFoldDB" id="A0A9P5RXV9"/>
<organism evidence="3 4">
    <name type="scientific">Linnemannia schmuckeri</name>
    <dbReference type="NCBI Taxonomy" id="64567"/>
    <lineage>
        <taxon>Eukaryota</taxon>
        <taxon>Fungi</taxon>
        <taxon>Fungi incertae sedis</taxon>
        <taxon>Mucoromycota</taxon>
        <taxon>Mortierellomycotina</taxon>
        <taxon>Mortierellomycetes</taxon>
        <taxon>Mortierellales</taxon>
        <taxon>Mortierellaceae</taxon>
        <taxon>Linnemannia</taxon>
    </lineage>
</organism>
<dbReference type="GO" id="GO:0016787">
    <property type="term" value="F:hydrolase activity"/>
    <property type="evidence" value="ECO:0007669"/>
    <property type="project" value="UniProtKB-KW"/>
</dbReference>
<dbReference type="Pfam" id="PF09250">
    <property type="entry name" value="Prim-Pol"/>
    <property type="match status" value="1"/>
</dbReference>
<proteinExistence type="predicted"/>
<evidence type="ECO:0000256" key="1">
    <source>
        <dbReference type="ARBA" id="ARBA00022801"/>
    </source>
</evidence>
<dbReference type="Proteomes" id="UP000748756">
    <property type="component" value="Unassembled WGS sequence"/>
</dbReference>
<accession>A0A9P5RXV9</accession>
<dbReference type="OrthoDB" id="2350133at2759"/>
<name>A0A9P5RXV9_9FUNG</name>
<dbReference type="PANTHER" id="PTHR35372">
    <property type="entry name" value="ATP BINDING PROTEIN-RELATED"/>
    <property type="match status" value="1"/>
</dbReference>
<sequence>MQQLNMEVCAKTLTELGYVPIGIRLQWMQQTSRKKIDFKPLWQRASLGTYRNLFSPDDNGTVLVTGGASNLIVIDCDVLKDPERDSGVQDGLVLFQELVKQHGIPEDTPVQRTASGSLEQGLQKAGNSTKLKINGTPSSIDTRADGGCIIIASSQVDGRRLPAATALHRSAASNAGVMSTLNFESAAEQQLSVFFNDVKSVIKKTLRTEIARTWAHANLNGFDFKPLSIMECALCGTMYKSNNYLVRQIIEDCFFMGNYSIQLQVRRIQLEQT</sequence>
<keyword evidence="4" id="KW-1185">Reference proteome</keyword>
<gene>
    <name evidence="3" type="ORF">BG015_007813</name>
</gene>
<comment type="caution">
    <text evidence="3">The sequence shown here is derived from an EMBL/GenBank/DDBJ whole genome shotgun (WGS) entry which is preliminary data.</text>
</comment>